<evidence type="ECO:0000313" key="1">
    <source>
        <dbReference type="EMBL" id="CAB4051730.1"/>
    </source>
</evidence>
<dbReference type="Proteomes" id="UP000494102">
    <property type="component" value="Unassembled WGS sequence"/>
</dbReference>
<gene>
    <name evidence="1" type="ORF">LMG9964_05409</name>
</gene>
<organism evidence="1 2">
    <name type="scientific">Paraburkholderia phenoliruptrix</name>
    <dbReference type="NCBI Taxonomy" id="252970"/>
    <lineage>
        <taxon>Bacteria</taxon>
        <taxon>Pseudomonadati</taxon>
        <taxon>Pseudomonadota</taxon>
        <taxon>Betaproteobacteria</taxon>
        <taxon>Burkholderiales</taxon>
        <taxon>Burkholderiaceae</taxon>
        <taxon>Paraburkholderia</taxon>
    </lineage>
</organism>
<dbReference type="RefSeq" id="WP_238558635.1">
    <property type="nucleotide sequence ID" value="NZ_CADILN010000010.1"/>
</dbReference>
<proteinExistence type="predicted"/>
<name>A0A6J5KCU7_9BURK</name>
<accession>A0A6J5KCU7</accession>
<dbReference type="EMBL" id="CADILN010000010">
    <property type="protein sequence ID" value="CAB4051730.1"/>
    <property type="molecule type" value="Genomic_DNA"/>
</dbReference>
<sequence>MSTCTSIAPSRRAISGFDTSMRHGSLARAYCFQHVPASQLHAAEQPDDDDNPSHQAFECRDGRTLPRYTAQNVDLPDGLYLGLFNGRDDPLASPLVTGFDGPLIGRLRYCHTVEARDLKLEFLDSFEGLRFFPDMERIAARCPPAGSRCQSSSY</sequence>
<protein>
    <submittedName>
        <fullName evidence="1">Uncharacterized protein</fullName>
    </submittedName>
</protein>
<dbReference type="AlphaFoldDB" id="A0A6J5KCU7"/>
<evidence type="ECO:0000313" key="2">
    <source>
        <dbReference type="Proteomes" id="UP000494102"/>
    </source>
</evidence>
<reference evidence="1 2" key="1">
    <citation type="submission" date="2020-04" db="EMBL/GenBank/DDBJ databases">
        <authorList>
            <person name="De Canck E."/>
        </authorList>
    </citation>
    <scope>NUCLEOTIDE SEQUENCE [LARGE SCALE GENOMIC DNA]</scope>
    <source>
        <strain evidence="1 2">LMG 9964</strain>
    </source>
</reference>
<dbReference type="GeneID" id="84319831"/>